<evidence type="ECO:0000313" key="3">
    <source>
        <dbReference type="Proteomes" id="UP000192927"/>
    </source>
</evidence>
<protein>
    <submittedName>
        <fullName evidence="2">Uncharacterized protein</fullName>
    </submittedName>
</protein>
<organism evidence="2 3">
    <name type="scientific">Lasallia pustulata</name>
    <dbReference type="NCBI Taxonomy" id="136370"/>
    <lineage>
        <taxon>Eukaryota</taxon>
        <taxon>Fungi</taxon>
        <taxon>Dikarya</taxon>
        <taxon>Ascomycota</taxon>
        <taxon>Pezizomycotina</taxon>
        <taxon>Lecanoromycetes</taxon>
        <taxon>OSLEUM clade</taxon>
        <taxon>Umbilicariomycetidae</taxon>
        <taxon>Umbilicariales</taxon>
        <taxon>Umbilicariaceae</taxon>
        <taxon>Lasallia</taxon>
    </lineage>
</organism>
<evidence type="ECO:0000256" key="1">
    <source>
        <dbReference type="SAM" id="MobiDB-lite"/>
    </source>
</evidence>
<proteinExistence type="predicted"/>
<dbReference type="Proteomes" id="UP000192927">
    <property type="component" value="Unassembled WGS sequence"/>
</dbReference>
<feature type="region of interest" description="Disordered" evidence="1">
    <location>
        <begin position="1"/>
        <end position="42"/>
    </location>
</feature>
<feature type="compositionally biased region" description="Basic and acidic residues" evidence="1">
    <location>
        <begin position="18"/>
        <end position="28"/>
    </location>
</feature>
<dbReference type="EMBL" id="FWEW01003866">
    <property type="protein sequence ID" value="SLM41447.1"/>
    <property type="molecule type" value="Genomic_DNA"/>
</dbReference>
<sequence>MSEQNQELGEQADIQMAESKDKRIEKNPNLKRGLTLSKRQRQLRLKRENIEDGPWTPGHTIRLMHKTVHIKVNMNTGIFYNIARIGPTIDAPKPREIGKGISTVAVGLYNDTVQPRHSTSSKGIKEWKSQSGNIARLCLKHSQGDYGVCDSTGSMVEQTNILYYPEYDTKEKRDSKALDMWTLYESTLRDNAQWHQRAMRDWRKVQRQWEISLVENEYFFERNFAIFRPGLQLQTVRAAISLAKEGNRREESNVFKPGYTGEPLKIRKKTKATPAGARDYLESESDNSDVDEVLKERRRLEKNMVIDKNKEDDIGHLVFGYQQEPGPIVAPPASNDQEDLKRHLENTQAAAEHAQIQALKEVECRRRLYPRLDEAMKAAIENVTDDNDLHLNEWKLEVQTAFKKAY</sequence>
<reference evidence="3" key="1">
    <citation type="submission" date="2017-03" db="EMBL/GenBank/DDBJ databases">
        <authorList>
            <person name="Sharma R."/>
            <person name="Thines M."/>
        </authorList>
    </citation>
    <scope>NUCLEOTIDE SEQUENCE [LARGE SCALE GENOMIC DNA]</scope>
</reference>
<evidence type="ECO:0000313" key="2">
    <source>
        <dbReference type="EMBL" id="SLM41447.1"/>
    </source>
</evidence>
<keyword evidence="3" id="KW-1185">Reference proteome</keyword>
<dbReference type="AlphaFoldDB" id="A0A1W5DE44"/>
<accession>A0A1W5DE44</accession>
<name>A0A1W5DE44_9LECA</name>